<feature type="compositionally biased region" description="Low complexity" evidence="1">
    <location>
        <begin position="128"/>
        <end position="139"/>
    </location>
</feature>
<organism evidence="3 4">
    <name type="scientific">Thalictrum thalictroides</name>
    <name type="common">Rue-anemone</name>
    <name type="synonym">Anemone thalictroides</name>
    <dbReference type="NCBI Taxonomy" id="46969"/>
    <lineage>
        <taxon>Eukaryota</taxon>
        <taxon>Viridiplantae</taxon>
        <taxon>Streptophyta</taxon>
        <taxon>Embryophyta</taxon>
        <taxon>Tracheophyta</taxon>
        <taxon>Spermatophyta</taxon>
        <taxon>Magnoliopsida</taxon>
        <taxon>Ranunculales</taxon>
        <taxon>Ranunculaceae</taxon>
        <taxon>Thalictroideae</taxon>
        <taxon>Thalictrum</taxon>
    </lineage>
</organism>
<evidence type="ECO:0000313" key="3">
    <source>
        <dbReference type="EMBL" id="KAF5177541.1"/>
    </source>
</evidence>
<dbReference type="InterPro" id="IPR036936">
    <property type="entry name" value="CRIB_dom_sf"/>
</dbReference>
<feature type="region of interest" description="Disordered" evidence="1">
    <location>
        <begin position="99"/>
        <end position="161"/>
    </location>
</feature>
<evidence type="ECO:0000313" key="4">
    <source>
        <dbReference type="Proteomes" id="UP000554482"/>
    </source>
</evidence>
<dbReference type="PANTHER" id="PTHR46325">
    <property type="entry name" value="CRIB DOMAIN-CONTAINING PROTEIN RIC8"/>
    <property type="match status" value="1"/>
</dbReference>
<dbReference type="AlphaFoldDB" id="A0A7J6UYP2"/>
<dbReference type="SMART" id="SM00285">
    <property type="entry name" value="PBD"/>
    <property type="match status" value="1"/>
</dbReference>
<dbReference type="CDD" id="cd00132">
    <property type="entry name" value="CRIB"/>
    <property type="match status" value="1"/>
</dbReference>
<sequence length="170" mass="18744">MGTTKIKGIFKGFKFITQIFAVKERDLQIGHPTDVKHVAHIGWDCQASSNAPSWMNDYNTSSNFSSRSLSNLADEHKDHSSSLPVSTWSSQDFEQSMARLPASDIFTESPPTDLPKVPRKHKRKKTKSSSSSESLSLSSRIFGSKPKTSSTANNVADMEITPNVNVKVIS</sequence>
<dbReference type="EMBL" id="JABWDY010041273">
    <property type="protein sequence ID" value="KAF5177541.1"/>
    <property type="molecule type" value="Genomic_DNA"/>
</dbReference>
<evidence type="ECO:0000256" key="1">
    <source>
        <dbReference type="SAM" id="MobiDB-lite"/>
    </source>
</evidence>
<dbReference type="PANTHER" id="PTHR46325:SF20">
    <property type="entry name" value="CRIB DOMAIN-CONTAINING PROTEIN RIC10"/>
    <property type="match status" value="1"/>
</dbReference>
<dbReference type="Proteomes" id="UP000554482">
    <property type="component" value="Unassembled WGS sequence"/>
</dbReference>
<proteinExistence type="predicted"/>
<keyword evidence="4" id="KW-1185">Reference proteome</keyword>
<comment type="caution">
    <text evidence="3">The sequence shown here is derived from an EMBL/GenBank/DDBJ whole genome shotgun (WGS) entry which is preliminary data.</text>
</comment>
<dbReference type="FunFam" id="3.90.810.10:FF:000029">
    <property type="entry name" value="Elongation factor Ts, mitochondrial"/>
    <property type="match status" value="1"/>
</dbReference>
<gene>
    <name evidence="3" type="ORF">FRX31_032872</name>
</gene>
<evidence type="ECO:0000259" key="2">
    <source>
        <dbReference type="PROSITE" id="PS50108"/>
    </source>
</evidence>
<name>A0A7J6UYP2_THATH</name>
<accession>A0A7J6UYP2</accession>
<dbReference type="OrthoDB" id="4206278at2759"/>
<feature type="domain" description="CRIB" evidence="2">
    <location>
        <begin position="29"/>
        <end position="42"/>
    </location>
</feature>
<dbReference type="Pfam" id="PF00786">
    <property type="entry name" value="PBD"/>
    <property type="match status" value="1"/>
</dbReference>
<dbReference type="PROSITE" id="PS50108">
    <property type="entry name" value="CRIB"/>
    <property type="match status" value="1"/>
</dbReference>
<reference evidence="3 4" key="1">
    <citation type="submission" date="2020-06" db="EMBL/GenBank/DDBJ databases">
        <title>Transcriptomic and genomic resources for Thalictrum thalictroides and T. hernandezii: Facilitating candidate gene discovery in an emerging model plant lineage.</title>
        <authorList>
            <person name="Arias T."/>
            <person name="Riano-Pachon D.M."/>
            <person name="Di Stilio V.S."/>
        </authorList>
    </citation>
    <scope>NUCLEOTIDE SEQUENCE [LARGE SCALE GENOMIC DNA]</scope>
    <source>
        <strain evidence="4">cv. WT478/WT964</strain>
        <tissue evidence="3">Leaves</tissue>
    </source>
</reference>
<dbReference type="Gene3D" id="3.90.810.10">
    <property type="entry name" value="CRIB domain"/>
    <property type="match status" value="1"/>
</dbReference>
<feature type="compositionally biased region" description="Basic residues" evidence="1">
    <location>
        <begin position="117"/>
        <end position="127"/>
    </location>
</feature>
<protein>
    <submittedName>
        <fullName evidence="3">Crib domain-containing protein ric7</fullName>
    </submittedName>
</protein>
<dbReference type="InterPro" id="IPR000095">
    <property type="entry name" value="CRIB_dom"/>
</dbReference>